<accession>A0A1F4TQ65</accession>
<dbReference type="Gene3D" id="1.20.1460.20">
    <property type="match status" value="1"/>
</dbReference>
<dbReference type="PANTHER" id="PTHR11629">
    <property type="entry name" value="VACUOLAR PROTON ATPASES"/>
    <property type="match status" value="1"/>
</dbReference>
<evidence type="ECO:0000313" key="11">
    <source>
        <dbReference type="Proteomes" id="UP000177309"/>
    </source>
</evidence>
<keyword evidence="5 9" id="KW-1133">Transmembrane helix</keyword>
<dbReference type="PANTHER" id="PTHR11629:SF63">
    <property type="entry name" value="V-TYPE PROTON ATPASE SUBUNIT A"/>
    <property type="match status" value="1"/>
</dbReference>
<dbReference type="AlphaFoldDB" id="A0A1F4TQ65"/>
<keyword evidence="3" id="KW-0813">Transport</keyword>
<proteinExistence type="inferred from homology"/>
<evidence type="ECO:0000313" key="10">
    <source>
        <dbReference type="EMBL" id="OGC34874.1"/>
    </source>
</evidence>
<feature type="transmembrane region" description="Helical" evidence="9">
    <location>
        <begin position="399"/>
        <end position="423"/>
    </location>
</feature>
<feature type="transmembrane region" description="Helical" evidence="9">
    <location>
        <begin position="452"/>
        <end position="470"/>
    </location>
</feature>
<dbReference type="InterPro" id="IPR002490">
    <property type="entry name" value="V-ATPase_116kDa_su"/>
</dbReference>
<dbReference type="Gene3D" id="3.30.70.2170">
    <property type="match status" value="1"/>
</dbReference>
<gene>
    <name evidence="10" type="ORF">A2462_05680</name>
</gene>
<comment type="similarity">
    <text evidence="2">Belongs to the V-ATPase 116 kDa subunit family.</text>
</comment>
<evidence type="ECO:0000256" key="6">
    <source>
        <dbReference type="ARBA" id="ARBA00023065"/>
    </source>
</evidence>
<dbReference type="GO" id="GO:0033179">
    <property type="term" value="C:proton-transporting V-type ATPase, V0 domain"/>
    <property type="evidence" value="ECO:0007669"/>
    <property type="project" value="InterPro"/>
</dbReference>
<dbReference type="EMBL" id="MEUI01000012">
    <property type="protein sequence ID" value="OGC34874.1"/>
    <property type="molecule type" value="Genomic_DNA"/>
</dbReference>
<keyword evidence="8" id="KW-0175">Coiled coil</keyword>
<dbReference type="GO" id="GO:0016471">
    <property type="term" value="C:vacuolar proton-transporting V-type ATPase complex"/>
    <property type="evidence" value="ECO:0007669"/>
    <property type="project" value="TreeGrafter"/>
</dbReference>
<sequence length="656" mass="73139">MSIEPMEKIHLVALKQDKDPILKALEKCQLVDIQTFSANKEEALPLEEVGQHEFNLAEIKSTISFLDDIAELKKSFIETFVPPKEETTEEEINQTVHEFEAKKVIADCKAIESQLANLNNLKKELHSEHDKLLPWTTLNLKLSTLNNLTQTKVVLGTVKTKGLHEFQNKATALSPAASINLVNQDKNTSYLAIIFLKAEEKALTDLLTKSGWQEASLPNIERSPKEEIDNIQGLLKKAELERSEHLAAAKKLIHHTVRLKYLYDHILGLKSNQELQAKFADTNYTFVIEGWVKQKMLTEVKKRLNEVSKNVAVYKIQPAEGEKPPVALKNPGILSPFELITKIYGTPKSDEPDPTLPLSFFFALFFGLCLGDFGYGVVLGLVSIYFLKKYKLPAGGQNLFKLLLIGGGFSAIVGILTGSYFGFNPQNIPTSMLPLKHLLLSIRIIDPIKSPLVMLVFSLALGVIQILYGISIQLIHHLKQKEYVAAFLDDGLWFFFLASIVFLIVSSATGSLSHLSPIAKNMTIAGAVLLVLTQGRHKKNVIQKFLSGLLSLYKLSGYMGDTLSYSRLLALGMSSAIIGSVINILAGMVREVPIFGIILMVILLIFGHIFNLLVSTLGAFVHSIRLQMVEFFSKFFEGGGREFRPYKRVAEYTIIK</sequence>
<name>A0A1F4TQ65_UNCSA</name>
<feature type="transmembrane region" description="Helical" evidence="9">
    <location>
        <begin position="594"/>
        <end position="621"/>
    </location>
</feature>
<evidence type="ECO:0000256" key="8">
    <source>
        <dbReference type="SAM" id="Coils"/>
    </source>
</evidence>
<keyword evidence="4 9" id="KW-0812">Transmembrane</keyword>
<organism evidence="10 11">
    <name type="scientific">candidate division WOR-1 bacterium RIFOXYC2_FULL_41_25</name>
    <dbReference type="NCBI Taxonomy" id="1802586"/>
    <lineage>
        <taxon>Bacteria</taxon>
        <taxon>Bacillati</taxon>
        <taxon>Saganbacteria</taxon>
    </lineage>
</organism>
<evidence type="ECO:0000256" key="2">
    <source>
        <dbReference type="ARBA" id="ARBA00009904"/>
    </source>
</evidence>
<feature type="coiled-coil region" evidence="8">
    <location>
        <begin position="101"/>
        <end position="131"/>
    </location>
</feature>
<feature type="transmembrane region" description="Helical" evidence="9">
    <location>
        <begin position="360"/>
        <end position="387"/>
    </location>
</feature>
<evidence type="ECO:0000256" key="9">
    <source>
        <dbReference type="SAM" id="Phobius"/>
    </source>
</evidence>
<dbReference type="GO" id="GO:0007035">
    <property type="term" value="P:vacuolar acidification"/>
    <property type="evidence" value="ECO:0007669"/>
    <property type="project" value="TreeGrafter"/>
</dbReference>
<comment type="subcellular location">
    <subcellularLocation>
        <location evidence="1">Membrane</location>
        <topology evidence="1">Multi-pass membrane protein</topology>
    </subcellularLocation>
</comment>
<dbReference type="GO" id="GO:0046961">
    <property type="term" value="F:proton-transporting ATPase activity, rotational mechanism"/>
    <property type="evidence" value="ECO:0007669"/>
    <property type="project" value="InterPro"/>
</dbReference>
<dbReference type="Proteomes" id="UP000177309">
    <property type="component" value="Unassembled WGS sequence"/>
</dbReference>
<evidence type="ECO:0000256" key="4">
    <source>
        <dbReference type="ARBA" id="ARBA00022692"/>
    </source>
</evidence>
<keyword evidence="6" id="KW-0406">Ion transport</keyword>
<feature type="transmembrane region" description="Helical" evidence="9">
    <location>
        <begin position="568"/>
        <end position="588"/>
    </location>
</feature>
<dbReference type="Gene3D" id="3.30.70.2750">
    <property type="match status" value="1"/>
</dbReference>
<reference evidence="10 11" key="1">
    <citation type="journal article" date="2016" name="Nat. Commun.">
        <title>Thousands of microbial genomes shed light on interconnected biogeochemical processes in an aquifer system.</title>
        <authorList>
            <person name="Anantharaman K."/>
            <person name="Brown C.T."/>
            <person name="Hug L.A."/>
            <person name="Sharon I."/>
            <person name="Castelle C.J."/>
            <person name="Probst A.J."/>
            <person name="Thomas B.C."/>
            <person name="Singh A."/>
            <person name="Wilkins M.J."/>
            <person name="Karaoz U."/>
            <person name="Brodie E.L."/>
            <person name="Williams K.H."/>
            <person name="Hubbard S.S."/>
            <person name="Banfield J.F."/>
        </authorList>
    </citation>
    <scope>NUCLEOTIDE SEQUENCE [LARGE SCALE GENOMIC DNA]</scope>
</reference>
<keyword evidence="7 9" id="KW-0472">Membrane</keyword>
<protein>
    <submittedName>
        <fullName evidence="10">Uncharacterized protein</fullName>
    </submittedName>
</protein>
<evidence type="ECO:0000256" key="3">
    <source>
        <dbReference type="ARBA" id="ARBA00022448"/>
    </source>
</evidence>
<feature type="transmembrane region" description="Helical" evidence="9">
    <location>
        <begin position="491"/>
        <end position="512"/>
    </location>
</feature>
<evidence type="ECO:0000256" key="1">
    <source>
        <dbReference type="ARBA" id="ARBA00004141"/>
    </source>
</evidence>
<comment type="caution">
    <text evidence="10">The sequence shown here is derived from an EMBL/GenBank/DDBJ whole genome shotgun (WGS) entry which is preliminary data.</text>
</comment>
<evidence type="ECO:0000256" key="7">
    <source>
        <dbReference type="ARBA" id="ARBA00023136"/>
    </source>
</evidence>
<evidence type="ECO:0000256" key="5">
    <source>
        <dbReference type="ARBA" id="ARBA00022989"/>
    </source>
</evidence>
<dbReference type="Pfam" id="PF01496">
    <property type="entry name" value="V_ATPase_I"/>
    <property type="match status" value="2"/>
</dbReference>
<dbReference type="GO" id="GO:0051117">
    <property type="term" value="F:ATPase binding"/>
    <property type="evidence" value="ECO:0007669"/>
    <property type="project" value="TreeGrafter"/>
</dbReference>